<keyword evidence="1 9" id="KW-0732">Signal</keyword>
<evidence type="ECO:0000256" key="8">
    <source>
        <dbReference type="PROSITE-ProRule" id="PRU10056"/>
    </source>
</evidence>
<evidence type="ECO:0000256" key="5">
    <source>
        <dbReference type="ARBA" id="ARBA00023277"/>
    </source>
</evidence>
<dbReference type="PIRSF" id="PIRSF001100">
    <property type="entry name" value="Beta_cellobiohydrolase"/>
    <property type="match status" value="1"/>
</dbReference>
<keyword evidence="12" id="KW-1185">Reference proteome</keyword>
<organism evidence="11 12">
    <name type="scientific">Streptomyces synnematoformans</name>
    <dbReference type="NCBI Taxonomy" id="415721"/>
    <lineage>
        <taxon>Bacteria</taxon>
        <taxon>Bacillati</taxon>
        <taxon>Actinomycetota</taxon>
        <taxon>Actinomycetes</taxon>
        <taxon>Kitasatosporales</taxon>
        <taxon>Streptomycetaceae</taxon>
        <taxon>Streptomyces</taxon>
    </lineage>
</organism>
<gene>
    <name evidence="11" type="ORF">GCM10009802_56990</name>
</gene>
<evidence type="ECO:0000256" key="7">
    <source>
        <dbReference type="ARBA" id="ARBA00023326"/>
    </source>
</evidence>
<keyword evidence="5 9" id="KW-0119">Carbohydrate metabolism</keyword>
<dbReference type="InterPro" id="IPR001524">
    <property type="entry name" value="Glyco_hydro_6_CS"/>
</dbReference>
<keyword evidence="3 9" id="KW-0136">Cellulose degradation</keyword>
<dbReference type="Gene3D" id="3.20.20.40">
    <property type="entry name" value="1, 4-beta cellobiohydrolase"/>
    <property type="match status" value="1"/>
</dbReference>
<evidence type="ECO:0000256" key="3">
    <source>
        <dbReference type="ARBA" id="ARBA00023001"/>
    </source>
</evidence>
<evidence type="ECO:0000256" key="4">
    <source>
        <dbReference type="ARBA" id="ARBA00023157"/>
    </source>
</evidence>
<feature type="active site" evidence="8">
    <location>
        <position position="120"/>
    </location>
</feature>
<accession>A0ABP4KC54</accession>
<feature type="region of interest" description="Disordered" evidence="10">
    <location>
        <begin position="325"/>
        <end position="344"/>
    </location>
</feature>
<keyword evidence="6 9" id="KW-0326">Glycosidase</keyword>
<evidence type="ECO:0000313" key="11">
    <source>
        <dbReference type="EMBL" id="GAA1501013.1"/>
    </source>
</evidence>
<dbReference type="SUPFAM" id="SSF51989">
    <property type="entry name" value="Glycosyl hydrolases family 6, cellulases"/>
    <property type="match status" value="1"/>
</dbReference>
<protein>
    <recommendedName>
        <fullName evidence="9">Glucanase</fullName>
        <ecNumber evidence="9">3.2.1.-</ecNumber>
    </recommendedName>
</protein>
<dbReference type="PANTHER" id="PTHR34876">
    <property type="match status" value="1"/>
</dbReference>
<keyword evidence="4" id="KW-1015">Disulfide bond</keyword>
<dbReference type="Proteomes" id="UP001500443">
    <property type="component" value="Unassembled WGS sequence"/>
</dbReference>
<dbReference type="Pfam" id="PF01341">
    <property type="entry name" value="Glyco_hydro_6"/>
    <property type="match status" value="1"/>
</dbReference>
<name>A0ABP4KC54_9ACTN</name>
<proteinExistence type="inferred from homology"/>
<dbReference type="PROSITE" id="PS51318">
    <property type="entry name" value="TAT"/>
    <property type="match status" value="1"/>
</dbReference>
<keyword evidence="2 9" id="KW-0378">Hydrolase</keyword>
<dbReference type="InterPro" id="IPR016288">
    <property type="entry name" value="Beta_cellobiohydrolase"/>
</dbReference>
<evidence type="ECO:0000256" key="1">
    <source>
        <dbReference type="ARBA" id="ARBA00022729"/>
    </source>
</evidence>
<dbReference type="InterPro" id="IPR036434">
    <property type="entry name" value="Beta_cellobiohydrolase_sf"/>
</dbReference>
<feature type="signal peptide" evidence="9">
    <location>
        <begin position="1"/>
        <end position="34"/>
    </location>
</feature>
<comment type="caution">
    <text evidence="11">The sequence shown here is derived from an EMBL/GenBank/DDBJ whole genome shotgun (WGS) entry which is preliminary data.</text>
</comment>
<dbReference type="InterPro" id="IPR006311">
    <property type="entry name" value="TAT_signal"/>
</dbReference>
<dbReference type="EMBL" id="BAAAPF010000293">
    <property type="protein sequence ID" value="GAA1501013.1"/>
    <property type="molecule type" value="Genomic_DNA"/>
</dbReference>
<dbReference type="EC" id="3.2.1.-" evidence="9"/>
<dbReference type="RefSeq" id="WP_344293688.1">
    <property type="nucleotide sequence ID" value="NZ_BAAAPF010000293.1"/>
</dbReference>
<keyword evidence="7 9" id="KW-0624">Polysaccharide degradation</keyword>
<dbReference type="PRINTS" id="PR00733">
    <property type="entry name" value="GLHYDRLASE6"/>
</dbReference>
<feature type="chain" id="PRO_5044984440" description="Glucanase" evidence="9">
    <location>
        <begin position="35"/>
        <end position="456"/>
    </location>
</feature>
<evidence type="ECO:0000256" key="10">
    <source>
        <dbReference type="SAM" id="MobiDB-lite"/>
    </source>
</evidence>
<evidence type="ECO:0000256" key="2">
    <source>
        <dbReference type="ARBA" id="ARBA00022801"/>
    </source>
</evidence>
<comment type="similarity">
    <text evidence="9">Belongs to the glycosyl hydrolase family 6.</text>
</comment>
<evidence type="ECO:0000256" key="6">
    <source>
        <dbReference type="ARBA" id="ARBA00023295"/>
    </source>
</evidence>
<dbReference type="PANTHER" id="PTHR34876:SF4">
    <property type="entry name" value="1,4-BETA-D-GLUCAN CELLOBIOHYDROLASE C-RELATED"/>
    <property type="match status" value="1"/>
</dbReference>
<dbReference type="PROSITE" id="PS00655">
    <property type="entry name" value="GLYCOSYL_HYDROL_F6_1"/>
    <property type="match status" value="1"/>
</dbReference>
<sequence>MRKSRKRVAGVSAAALAGAGALLATSLSAPPAAADVAAPGDNPYEGSQLYVNPDWQASATEAGGAAIADTPTAVWLDSIDAITSGSDGNNNMGLREHMDEALAQGADAIQIVTYNLPGRDCAALASRGELEPDQIDEYKTDFIDPIDAILEDPAYADLKVINIVEIDSLPNLITNVGDRETATPECDEMKANGNYVKGVGYNLGALGDNGNVYNYIDIGHHGWIGWDNNFQATADVLYEAANAEGASPEDVTGFAANTANYGATEEPYFSIDDVAGDGPIREGNSSWVDWNRYVDELSFAQAFVTEAATAAGFPSGLGAIIDTSRNGWGGPERPTGPGDISGPGEDYVNDSRTDRRIHLGNWCNQAGAGLGERPTASPEPNIHAYAWIKPPGESDGASEEIPDDDKGFDRMCDPTYEGNARNQYNMSGALDGAPTSGHWFQAQFEELMANANPPVN</sequence>
<evidence type="ECO:0000256" key="9">
    <source>
        <dbReference type="RuleBase" id="RU361186"/>
    </source>
</evidence>
<evidence type="ECO:0000313" key="12">
    <source>
        <dbReference type="Proteomes" id="UP001500443"/>
    </source>
</evidence>
<reference evidence="12" key="1">
    <citation type="journal article" date="2019" name="Int. J. Syst. Evol. Microbiol.">
        <title>The Global Catalogue of Microorganisms (GCM) 10K type strain sequencing project: providing services to taxonomists for standard genome sequencing and annotation.</title>
        <authorList>
            <consortium name="The Broad Institute Genomics Platform"/>
            <consortium name="The Broad Institute Genome Sequencing Center for Infectious Disease"/>
            <person name="Wu L."/>
            <person name="Ma J."/>
        </authorList>
    </citation>
    <scope>NUCLEOTIDE SEQUENCE [LARGE SCALE GENOMIC DNA]</scope>
    <source>
        <strain evidence="12">JCM 15481</strain>
    </source>
</reference>